<feature type="compositionally biased region" description="Low complexity" evidence="1">
    <location>
        <begin position="353"/>
        <end position="407"/>
    </location>
</feature>
<feature type="compositionally biased region" description="Polar residues" evidence="1">
    <location>
        <begin position="315"/>
        <end position="324"/>
    </location>
</feature>
<proteinExistence type="predicted"/>
<feature type="compositionally biased region" description="Polar residues" evidence="1">
    <location>
        <begin position="419"/>
        <end position="452"/>
    </location>
</feature>
<gene>
    <name evidence="3" type="ORF">SEMRO_631_G178520.1</name>
</gene>
<feature type="compositionally biased region" description="Polar residues" evidence="1">
    <location>
        <begin position="123"/>
        <end position="132"/>
    </location>
</feature>
<keyword evidence="2" id="KW-0812">Transmembrane</keyword>
<feature type="region of interest" description="Disordered" evidence="1">
    <location>
        <begin position="1139"/>
        <end position="1211"/>
    </location>
</feature>
<feature type="compositionally biased region" description="Polar residues" evidence="1">
    <location>
        <begin position="1610"/>
        <end position="1624"/>
    </location>
</feature>
<sequence length="1799" mass="196380">MDPPGQVTNPLKEYEVIAIDDDSDSDNDNEVEVVNPATTQKKTNIPAKSSTNTSTATSQHRPSSSSSPSTSTPKSPGNARSIQGWQQRQNPASANQQTRYPMGWQQQQAIRPQFAVSNPLIAANSNPQSRANNRFPGNKNPPFPANNAPFPAMGWMVPNLAAAMQHQQKQQQQQNKPEPPAMNLSRSQKESPPGQQKPNHPPNQIQQKPPPSQQVQQKSSNQNQKKPSTQQRPPNQYQKKPPQQLQAKPSNQSQKKNPQQRSSNQYGQNTLPQSLPKVPNPLEKNPPPQQRPPNQYQQNPQQQFQQKPSNQLQQKTPQQRSPSQYRHKTLPQLLPMVPNPIPNQKNPPPPQQRHPNQYQKSPTQQPQQKPSNQLQQKTPQQRNPNQYQQNTLPSQQHQQRPPQHFQQRPPPQQRLPNQYSQNTHPQYPQHPANQFRQNTSQQRNHNQYQQNALHHHQQTHPQHFPQNRQQWYPEPQHFYPQAQQARSNQGFQTSSPPLPSQIPPAATRAPHGRPQAQSPPQQQQPPPKKQPTYTQEPISPAAYIIDHEREQQKRRKKRQSFEMTPSTSISEIPTVLINCPLAQGPARSNQTKKIADNKRLCEDQRRKEVGHEAVAPSNTPKTYAKIANAGDIDVPANKTPTAAASKPQTAGGAGETCVRPSFSQNASQTTSMNNNTQSDTAANKAQATVTSKSSTAAVNHNQASIAREAHAAVTSKSQTTIMKDNPQAAVKEAQATVTSKSQTEPEENAAPPACNMHSSAASKNQTATVNSSETTADSSVITATQKLVTAATASATPASSADNVGGTASINPTTTESERLQGIVPETGEASRLSISNIPTRTEDKSNPSNAPIAAAKPTIASTATNNSRNAINDNEDQGKASKGAADDMPSRKDNSMESMMNASSVVDDCKDMLTSGNVVGGGSVQKPVMLSNAIASDAADASKGTATQEIRSPVLTSAEENNQQPSSVTDDPTKCSASSEKESKPDASMVQLEDSPISRMSSTDKNKAPLNDKSAGRALPSVHVAAEPVEINTVPPLPSVLPRVATNSNSTNAVDALGDNYSKLVEATIVVANQVAAWNDTFIGVDDANKVHHKGSSDSGDFVQEKSTRSISQSFKPETLLASSSSSSALAMGRSALEPGTATDVGMDPSTRSKTDNSKRVAVEEGLTEAAPVGPETILKTDNSKRVAVEEGTTEAAPVDLTNDSDSSIDDTGETLNANIPVHTTLGKISGYKRKNRFPQQSLDLKFPCFRMIHKRILNDNGVSYKIDRSLPTCPRRGATRSYLISVKAYYEFSTRSPGMEGVASPSSLVKDVPCDGEGSFGTEDMTGNGIVEVLDITDKGRNEETPGVRDNSANYKQRGDLLPGNNEQNRPGLEAPWLYPSALNTTTKKKRARTKLHSDPSAFATRNEDNALHHKKWRKKKKTKKLKDESFITLDQLEQEMTAVNDEDIAFRDVGPVSSRPSRKRPNHGLEQLVVNVEDRQPGGKKTKLQGSFLPTKRLDERKAPIKIAVDCDTNVDSGQMAPQKNPRRHPPILRHPMGWLPSISNGGVVVHNHAIPAHQPVGVHEQDERNNGTPVRNQNVSQQHEHEARASGRNGYRDDGDSPRDLASQNAKRGPIHQNNLHPEASPKGNKLFGNHLGSVGGEASAESEHQYAENIDLPSQESGGVAGDNHVVDSIIPLEEEPEDVRRIGNVNDPIINMQVGKGTSTRAEAGDSDDDDVSPLERPKAENASALEKEQIRARRIIRSLSQTNRKHKAAISDLEHQQMMLVNVITALLGVSGFLFVACTFFFISSVFS</sequence>
<feature type="compositionally biased region" description="Pro residues" evidence="1">
    <location>
        <begin position="337"/>
        <end position="352"/>
    </location>
</feature>
<feature type="compositionally biased region" description="Basic and acidic residues" evidence="1">
    <location>
        <begin position="1152"/>
        <end position="1164"/>
    </location>
</feature>
<feature type="compositionally biased region" description="Polar residues" evidence="1">
    <location>
        <begin position="638"/>
        <end position="648"/>
    </location>
</feature>
<feature type="region of interest" description="Disordered" evidence="1">
    <location>
        <begin position="716"/>
        <end position="778"/>
    </location>
</feature>
<feature type="compositionally biased region" description="Basic and acidic residues" evidence="1">
    <location>
        <begin position="1724"/>
        <end position="1736"/>
    </location>
</feature>
<dbReference type="Proteomes" id="UP001153069">
    <property type="component" value="Unassembled WGS sequence"/>
</dbReference>
<feature type="compositionally biased region" description="Basic and acidic residues" evidence="1">
    <location>
        <begin position="1586"/>
        <end position="1607"/>
    </location>
</feature>
<feature type="compositionally biased region" description="Polar residues" evidence="1">
    <location>
        <begin position="1574"/>
        <end position="1585"/>
    </location>
</feature>
<feature type="region of interest" description="Disordered" evidence="1">
    <location>
        <begin position="794"/>
        <end position="898"/>
    </location>
</feature>
<keyword evidence="2" id="KW-1133">Transmembrane helix</keyword>
<organism evidence="3 4">
    <name type="scientific">Seminavis robusta</name>
    <dbReference type="NCBI Taxonomy" id="568900"/>
    <lineage>
        <taxon>Eukaryota</taxon>
        <taxon>Sar</taxon>
        <taxon>Stramenopiles</taxon>
        <taxon>Ochrophyta</taxon>
        <taxon>Bacillariophyta</taxon>
        <taxon>Bacillariophyceae</taxon>
        <taxon>Bacillariophycidae</taxon>
        <taxon>Naviculales</taxon>
        <taxon>Naviculaceae</taxon>
        <taxon>Seminavis</taxon>
    </lineage>
</organism>
<feature type="compositionally biased region" description="Low complexity" evidence="1">
    <location>
        <begin position="292"/>
        <end position="314"/>
    </location>
</feature>
<feature type="compositionally biased region" description="Acidic residues" evidence="1">
    <location>
        <begin position="18"/>
        <end position="31"/>
    </location>
</feature>
<keyword evidence="4" id="KW-1185">Reference proteome</keyword>
<feature type="region of interest" description="Disordered" evidence="1">
    <location>
        <begin position="1700"/>
        <end position="1736"/>
    </location>
</feature>
<feature type="compositionally biased region" description="Low complexity" evidence="1">
    <location>
        <begin position="196"/>
        <end position="249"/>
    </location>
</feature>
<feature type="compositionally biased region" description="Polar residues" evidence="1">
    <location>
        <begin position="756"/>
        <end position="778"/>
    </location>
</feature>
<feature type="compositionally biased region" description="Polar residues" evidence="1">
    <location>
        <begin position="36"/>
        <end position="48"/>
    </location>
</feature>
<name>A0A9N8HJ30_9STRA</name>
<evidence type="ECO:0000313" key="4">
    <source>
        <dbReference type="Proteomes" id="UP001153069"/>
    </source>
</evidence>
<feature type="compositionally biased region" description="Basic and acidic residues" evidence="1">
    <location>
        <begin position="877"/>
        <end position="896"/>
    </location>
</feature>
<keyword evidence="2" id="KW-0472">Membrane</keyword>
<feature type="region of interest" description="Disordered" evidence="1">
    <location>
        <begin position="1094"/>
        <end position="1120"/>
    </location>
</feature>
<feature type="region of interest" description="Disordered" evidence="1">
    <location>
        <begin position="1566"/>
        <end position="1653"/>
    </location>
</feature>
<feature type="compositionally biased region" description="Low complexity" evidence="1">
    <location>
        <begin position="165"/>
        <end position="174"/>
    </location>
</feature>
<dbReference type="EMBL" id="CAICTM010000630">
    <property type="protein sequence ID" value="CAB9514090.1"/>
    <property type="molecule type" value="Genomic_DNA"/>
</dbReference>
<feature type="region of interest" description="Disordered" evidence="1">
    <location>
        <begin position="637"/>
        <end position="701"/>
    </location>
</feature>
<feature type="compositionally biased region" description="Polar residues" evidence="1">
    <location>
        <begin position="78"/>
        <end position="110"/>
    </location>
</feature>
<feature type="region of interest" description="Disordered" evidence="1">
    <location>
        <begin position="939"/>
        <end position="1015"/>
    </location>
</feature>
<reference evidence="3" key="1">
    <citation type="submission" date="2020-06" db="EMBL/GenBank/DDBJ databases">
        <authorList>
            <consortium name="Plant Systems Biology data submission"/>
        </authorList>
    </citation>
    <scope>NUCLEOTIDE SEQUENCE</scope>
    <source>
        <strain evidence="3">D6</strain>
    </source>
</reference>
<feature type="compositionally biased region" description="Low complexity" evidence="1">
    <location>
        <begin position="49"/>
        <end position="76"/>
    </location>
</feature>
<feature type="region of interest" description="Disordered" evidence="1">
    <location>
        <begin position="1343"/>
        <end position="1379"/>
    </location>
</feature>
<evidence type="ECO:0000256" key="1">
    <source>
        <dbReference type="SAM" id="MobiDB-lite"/>
    </source>
</evidence>
<feature type="compositionally biased region" description="Polar residues" evidence="1">
    <location>
        <begin position="806"/>
        <end position="815"/>
    </location>
</feature>
<accession>A0A9N8HJ30</accession>
<feature type="compositionally biased region" description="Polar residues" evidence="1">
    <location>
        <begin position="661"/>
        <end position="701"/>
    </location>
</feature>
<comment type="caution">
    <text evidence="3">The sequence shown here is derived from an EMBL/GenBank/DDBJ whole genome shotgun (WGS) entry which is preliminary data.</text>
</comment>
<protein>
    <submittedName>
        <fullName evidence="3">Uncharacterized protein</fullName>
    </submittedName>
</protein>
<feature type="compositionally biased region" description="Polar residues" evidence="1">
    <location>
        <begin position="481"/>
        <end position="495"/>
    </location>
</feature>
<evidence type="ECO:0000313" key="3">
    <source>
        <dbReference type="EMBL" id="CAB9514090.1"/>
    </source>
</evidence>
<evidence type="ECO:0000256" key="2">
    <source>
        <dbReference type="SAM" id="Phobius"/>
    </source>
</evidence>
<feature type="compositionally biased region" description="Polar residues" evidence="1">
    <location>
        <begin position="250"/>
        <end position="273"/>
    </location>
</feature>
<feature type="compositionally biased region" description="Polar residues" evidence="1">
    <location>
        <begin position="860"/>
        <end position="873"/>
    </location>
</feature>
<feature type="compositionally biased region" description="Polar residues" evidence="1">
    <location>
        <begin position="945"/>
        <end position="979"/>
    </location>
</feature>
<feature type="region of interest" description="Disordered" evidence="1">
    <location>
        <begin position="1"/>
        <end position="537"/>
    </location>
</feature>
<feature type="transmembrane region" description="Helical" evidence="2">
    <location>
        <begin position="1770"/>
        <end position="1794"/>
    </location>
</feature>